<dbReference type="Gene3D" id="3.40.50.300">
    <property type="entry name" value="P-loop containing nucleotide triphosphate hydrolases"/>
    <property type="match status" value="1"/>
</dbReference>
<dbReference type="RefSeq" id="WP_349227292.1">
    <property type="nucleotide sequence ID" value="NZ_DBFADM010000007.1"/>
</dbReference>
<dbReference type="InterPro" id="IPR027417">
    <property type="entry name" value="P-loop_NTPase"/>
</dbReference>
<dbReference type="InterPro" id="IPR002586">
    <property type="entry name" value="CobQ/CobB/MinD/ParA_Nub-bd_dom"/>
</dbReference>
<accession>A0ABV1JBU8</accession>
<evidence type="ECO:0000313" key="3">
    <source>
        <dbReference type="Proteomes" id="UP001487305"/>
    </source>
</evidence>
<feature type="domain" description="CobQ/CobB/MinD/ParA nucleotide binding" evidence="1">
    <location>
        <begin position="30"/>
        <end position="170"/>
    </location>
</feature>
<name>A0ABV1JBU8_9ACTN</name>
<proteinExistence type="predicted"/>
<comment type="caution">
    <text evidence="2">The sequence shown here is derived from an EMBL/GenBank/DDBJ whole genome shotgun (WGS) entry which is preliminary data.</text>
</comment>
<reference evidence="2 3" key="1">
    <citation type="submission" date="2024-04" db="EMBL/GenBank/DDBJ databases">
        <title>Human intestinal bacterial collection.</title>
        <authorList>
            <person name="Pauvert C."/>
            <person name="Hitch T.C.A."/>
            <person name="Clavel T."/>
        </authorList>
    </citation>
    <scope>NUCLEOTIDE SEQUENCE [LARGE SCALE GENOMIC DNA]</scope>
    <source>
        <strain evidence="2 3">CLA-KB-H42</strain>
    </source>
</reference>
<dbReference type="SUPFAM" id="SSF52540">
    <property type="entry name" value="P-loop containing nucleoside triphosphate hydrolases"/>
    <property type="match status" value="1"/>
</dbReference>
<evidence type="ECO:0000259" key="1">
    <source>
        <dbReference type="Pfam" id="PF01656"/>
    </source>
</evidence>
<dbReference type="Pfam" id="PF01656">
    <property type="entry name" value="CbiA"/>
    <property type="match status" value="1"/>
</dbReference>
<keyword evidence="3" id="KW-1185">Reference proteome</keyword>
<protein>
    <submittedName>
        <fullName evidence="2">ParA family protein</fullName>
    </submittedName>
</protein>
<dbReference type="Proteomes" id="UP001487305">
    <property type="component" value="Unassembled WGS sequence"/>
</dbReference>
<gene>
    <name evidence="2" type="ORF">AAA083_06205</name>
</gene>
<evidence type="ECO:0000313" key="2">
    <source>
        <dbReference type="EMBL" id="MEQ3362563.1"/>
    </source>
</evidence>
<sequence>MAEDMANGLAEGGGAAARASEQALFPLSPITVVIGHYGVGKTNFAINLALDAAKRGQEVTLVDLDVVNPYFRSSDYRDTMESAGVSVVSPVFAGTTLDSPSLSGAVYTAIEDAMRQEDGERKCVVIDAGGDDVGATALGRFAPRIAAQRHEVLYVVNRYRNLTQEADEAIGLLAEIEAKACLRATGIVGNSHLKQDTTDQTICDSAPFVSEVSEASGLPIVCTTVPKEIVGQKNDSFWESCAIQNVYPVQVYVRTPWGT</sequence>
<dbReference type="EMBL" id="JBBNOP010000004">
    <property type="protein sequence ID" value="MEQ3362563.1"/>
    <property type="molecule type" value="Genomic_DNA"/>
</dbReference>
<organism evidence="2 3">
    <name type="scientific">Raoultibacter massiliensis</name>
    <dbReference type="NCBI Taxonomy" id="1852371"/>
    <lineage>
        <taxon>Bacteria</taxon>
        <taxon>Bacillati</taxon>
        <taxon>Actinomycetota</taxon>
        <taxon>Coriobacteriia</taxon>
        <taxon>Eggerthellales</taxon>
        <taxon>Eggerthellaceae</taxon>
        <taxon>Raoultibacter</taxon>
    </lineage>
</organism>